<evidence type="ECO:0000256" key="10">
    <source>
        <dbReference type="PROSITE-ProRule" id="PRU00309"/>
    </source>
</evidence>
<evidence type="ECO:0000256" key="2">
    <source>
        <dbReference type="ARBA" id="ARBA00007163"/>
    </source>
</evidence>
<comment type="caution">
    <text evidence="14">The sequence shown here is derived from an EMBL/GenBank/DDBJ whole genome shotgun (WGS) entry which is preliminary data.</text>
</comment>
<dbReference type="PROSITE" id="PS50950">
    <property type="entry name" value="ZF_THAP"/>
    <property type="match status" value="1"/>
</dbReference>
<keyword evidence="5" id="KW-0862">Zinc</keyword>
<dbReference type="PROSITE" id="PS50217">
    <property type="entry name" value="BZIP"/>
    <property type="match status" value="1"/>
</dbReference>
<feature type="compositionally biased region" description="Low complexity" evidence="11">
    <location>
        <begin position="500"/>
        <end position="515"/>
    </location>
</feature>
<dbReference type="GO" id="GO:0005634">
    <property type="term" value="C:nucleus"/>
    <property type="evidence" value="ECO:0007669"/>
    <property type="project" value="UniProtKB-SubCell"/>
</dbReference>
<reference evidence="14" key="2">
    <citation type="submission" date="2021-09" db="EMBL/GenBank/DDBJ databases">
        <authorList>
            <person name="Jia N."/>
            <person name="Wang J."/>
            <person name="Shi W."/>
            <person name="Du L."/>
            <person name="Sun Y."/>
            <person name="Zhan W."/>
            <person name="Jiang J."/>
            <person name="Wang Q."/>
            <person name="Zhang B."/>
            <person name="Ji P."/>
            <person name="Sakyi L.B."/>
            <person name="Cui X."/>
            <person name="Yuan T."/>
            <person name="Jiang B."/>
            <person name="Yang W."/>
            <person name="Lam T.T.-Y."/>
            <person name="Chang Q."/>
            <person name="Ding S."/>
            <person name="Wang X."/>
            <person name="Zhu J."/>
            <person name="Ruan X."/>
            <person name="Zhao L."/>
            <person name="Wei J."/>
            <person name="Que T."/>
            <person name="Du C."/>
            <person name="Cheng J."/>
            <person name="Dai P."/>
            <person name="Han X."/>
            <person name="Huang E."/>
            <person name="Gao Y."/>
            <person name="Liu J."/>
            <person name="Shao H."/>
            <person name="Ye R."/>
            <person name="Li L."/>
            <person name="Wei W."/>
            <person name="Wang X."/>
            <person name="Wang C."/>
            <person name="Huo Q."/>
            <person name="Li W."/>
            <person name="Guo W."/>
            <person name="Chen H."/>
            <person name="Chen S."/>
            <person name="Zhou L."/>
            <person name="Zhou L."/>
            <person name="Ni X."/>
            <person name="Tian J."/>
            <person name="Zhou Y."/>
            <person name="Sheng Y."/>
            <person name="Liu T."/>
            <person name="Pan Y."/>
            <person name="Xia L."/>
            <person name="Li J."/>
            <person name="Zhao F."/>
            <person name="Cao W."/>
        </authorList>
    </citation>
    <scope>NUCLEOTIDE SEQUENCE</scope>
    <source>
        <strain evidence="14">Rmic-2018</strain>
        <tissue evidence="14">Larvae</tissue>
    </source>
</reference>
<keyword evidence="9" id="KW-0539">Nucleus</keyword>
<keyword evidence="15" id="KW-1185">Reference proteome</keyword>
<dbReference type="SMART" id="SM00692">
    <property type="entry name" value="DM3"/>
    <property type="match status" value="1"/>
</dbReference>
<dbReference type="Gene3D" id="1.20.5.170">
    <property type="match status" value="1"/>
</dbReference>
<dbReference type="PROSITE" id="PS00036">
    <property type="entry name" value="BZIP_BASIC"/>
    <property type="match status" value="1"/>
</dbReference>
<keyword evidence="4 10" id="KW-0863">Zinc-finger</keyword>
<dbReference type="GO" id="GO:0008270">
    <property type="term" value="F:zinc ion binding"/>
    <property type="evidence" value="ECO:0007669"/>
    <property type="project" value="UniProtKB-KW"/>
</dbReference>
<feature type="compositionally biased region" description="Basic and acidic residues" evidence="11">
    <location>
        <begin position="583"/>
        <end position="603"/>
    </location>
</feature>
<evidence type="ECO:0000256" key="5">
    <source>
        <dbReference type="ARBA" id="ARBA00022833"/>
    </source>
</evidence>
<feature type="compositionally biased region" description="Basic residues" evidence="11">
    <location>
        <begin position="571"/>
        <end position="582"/>
    </location>
</feature>
<comment type="subcellular location">
    <subcellularLocation>
        <location evidence="1">Nucleus</location>
    </subcellularLocation>
</comment>
<comment type="similarity">
    <text evidence="2">Belongs to the bZIP family.</text>
</comment>
<feature type="domain" description="THAP-type" evidence="13">
    <location>
        <begin position="1"/>
        <end position="93"/>
    </location>
</feature>
<accession>A0A9J6ERU8</accession>
<dbReference type="Proteomes" id="UP000821866">
    <property type="component" value="Chromosome 10"/>
</dbReference>
<proteinExistence type="inferred from homology"/>
<organism evidence="14 15">
    <name type="scientific">Rhipicephalus microplus</name>
    <name type="common">Cattle tick</name>
    <name type="synonym">Boophilus microplus</name>
    <dbReference type="NCBI Taxonomy" id="6941"/>
    <lineage>
        <taxon>Eukaryota</taxon>
        <taxon>Metazoa</taxon>
        <taxon>Ecdysozoa</taxon>
        <taxon>Arthropoda</taxon>
        <taxon>Chelicerata</taxon>
        <taxon>Arachnida</taxon>
        <taxon>Acari</taxon>
        <taxon>Parasitiformes</taxon>
        <taxon>Ixodida</taxon>
        <taxon>Ixodoidea</taxon>
        <taxon>Ixodidae</taxon>
        <taxon>Rhipicephalinae</taxon>
        <taxon>Rhipicephalus</taxon>
        <taxon>Boophilus</taxon>
    </lineage>
</organism>
<dbReference type="PANTHER" id="PTHR13044:SF14">
    <property type="entry name" value="CRYPTOCEPHAL, ISOFORM A"/>
    <property type="match status" value="1"/>
</dbReference>
<evidence type="ECO:0000256" key="6">
    <source>
        <dbReference type="ARBA" id="ARBA00023015"/>
    </source>
</evidence>
<evidence type="ECO:0000256" key="9">
    <source>
        <dbReference type="ARBA" id="ARBA00023242"/>
    </source>
</evidence>
<dbReference type="SMART" id="SM00338">
    <property type="entry name" value="BRLZ"/>
    <property type="match status" value="1"/>
</dbReference>
<feature type="region of interest" description="Disordered" evidence="11">
    <location>
        <begin position="317"/>
        <end position="336"/>
    </location>
</feature>
<evidence type="ECO:0000256" key="7">
    <source>
        <dbReference type="ARBA" id="ARBA00023125"/>
    </source>
</evidence>
<dbReference type="GO" id="GO:0000977">
    <property type="term" value="F:RNA polymerase II transcription regulatory region sequence-specific DNA binding"/>
    <property type="evidence" value="ECO:0007669"/>
    <property type="project" value="TreeGrafter"/>
</dbReference>
<evidence type="ECO:0000256" key="1">
    <source>
        <dbReference type="ARBA" id="ARBA00004123"/>
    </source>
</evidence>
<evidence type="ECO:0000256" key="4">
    <source>
        <dbReference type="ARBA" id="ARBA00022771"/>
    </source>
</evidence>
<dbReference type="InterPro" id="IPR006612">
    <property type="entry name" value="THAP_Znf"/>
</dbReference>
<keyword evidence="3" id="KW-0479">Metal-binding</keyword>
<reference evidence="14" key="1">
    <citation type="journal article" date="2020" name="Cell">
        <title>Large-Scale Comparative Analyses of Tick Genomes Elucidate Their Genetic Diversity and Vector Capacities.</title>
        <authorList>
            <consortium name="Tick Genome and Microbiome Consortium (TIGMIC)"/>
            <person name="Jia N."/>
            <person name="Wang J."/>
            <person name="Shi W."/>
            <person name="Du L."/>
            <person name="Sun Y."/>
            <person name="Zhan W."/>
            <person name="Jiang J.F."/>
            <person name="Wang Q."/>
            <person name="Zhang B."/>
            <person name="Ji P."/>
            <person name="Bell-Sakyi L."/>
            <person name="Cui X.M."/>
            <person name="Yuan T.T."/>
            <person name="Jiang B.G."/>
            <person name="Yang W.F."/>
            <person name="Lam T.T."/>
            <person name="Chang Q.C."/>
            <person name="Ding S.J."/>
            <person name="Wang X.J."/>
            <person name="Zhu J.G."/>
            <person name="Ruan X.D."/>
            <person name="Zhao L."/>
            <person name="Wei J.T."/>
            <person name="Ye R.Z."/>
            <person name="Que T.C."/>
            <person name="Du C.H."/>
            <person name="Zhou Y.H."/>
            <person name="Cheng J.X."/>
            <person name="Dai P.F."/>
            <person name="Guo W.B."/>
            <person name="Han X.H."/>
            <person name="Huang E.J."/>
            <person name="Li L.F."/>
            <person name="Wei W."/>
            <person name="Gao Y.C."/>
            <person name="Liu J.Z."/>
            <person name="Shao H.Z."/>
            <person name="Wang X."/>
            <person name="Wang C.C."/>
            <person name="Yang T.C."/>
            <person name="Huo Q.B."/>
            <person name="Li W."/>
            <person name="Chen H.Y."/>
            <person name="Chen S.E."/>
            <person name="Zhou L.G."/>
            <person name="Ni X.B."/>
            <person name="Tian J.H."/>
            <person name="Sheng Y."/>
            <person name="Liu T."/>
            <person name="Pan Y.S."/>
            <person name="Xia L.Y."/>
            <person name="Li J."/>
            <person name="Zhao F."/>
            <person name="Cao W.C."/>
        </authorList>
    </citation>
    <scope>NUCLEOTIDE SEQUENCE</scope>
    <source>
        <strain evidence="14">Rmic-2018</strain>
    </source>
</reference>
<evidence type="ECO:0000256" key="11">
    <source>
        <dbReference type="SAM" id="MobiDB-lite"/>
    </source>
</evidence>
<dbReference type="PANTHER" id="PTHR13044">
    <property type="entry name" value="ACTIVATING TRANSCRIPTION FACTOR ATF 4/5"/>
    <property type="match status" value="1"/>
</dbReference>
<dbReference type="SUPFAM" id="SSF57959">
    <property type="entry name" value="Leucine zipper domain"/>
    <property type="match status" value="1"/>
</dbReference>
<dbReference type="FunFam" id="1.20.5.170:FF:000021">
    <property type="entry name" value="Cyclic AMP-dependent transcription factor ATF-4"/>
    <property type="match status" value="1"/>
</dbReference>
<evidence type="ECO:0000313" key="15">
    <source>
        <dbReference type="Proteomes" id="UP000821866"/>
    </source>
</evidence>
<feature type="compositionally biased region" description="Basic and acidic residues" evidence="11">
    <location>
        <begin position="559"/>
        <end position="570"/>
    </location>
</feature>
<dbReference type="VEuPathDB" id="VectorBase:LOC119179289"/>
<dbReference type="Pfam" id="PF05485">
    <property type="entry name" value="THAP"/>
    <property type="match status" value="1"/>
</dbReference>
<dbReference type="Pfam" id="PF00170">
    <property type="entry name" value="bZIP_1"/>
    <property type="match status" value="1"/>
</dbReference>
<dbReference type="VEuPathDB" id="VectorBase:LOC119180296"/>
<feature type="compositionally biased region" description="Basic and acidic residues" evidence="11">
    <location>
        <begin position="530"/>
        <end position="541"/>
    </location>
</feature>
<dbReference type="EMBL" id="JABSTU010000002">
    <property type="protein sequence ID" value="KAH8037243.1"/>
    <property type="molecule type" value="Genomic_DNA"/>
</dbReference>
<evidence type="ECO:0000259" key="12">
    <source>
        <dbReference type="PROSITE" id="PS50217"/>
    </source>
</evidence>
<keyword evidence="8" id="KW-0804">Transcription</keyword>
<dbReference type="AlphaFoldDB" id="A0A9J6ERU8"/>
<evidence type="ECO:0000259" key="13">
    <source>
        <dbReference type="PROSITE" id="PS50950"/>
    </source>
</evidence>
<sequence>MPTCFVPGCTSGYKSNPEKRHFFAPPSDPQLLERWVRAIPRADKLLSKTCKVCDVHFMQHDIVKTYKHAIDGQVVEIDRGCWALQPEAVPCQFPNVPSYLSKTIKRRRSPKDRASLPNKVVLVATPSDEYQQEVPDPVHDIDFAQIVENGSSLKLPKNWRMADLEEDTGKPRQVIFYKAGMKDDVYAILKSVAIHEDLTYVIHANGRLLRSWDAEINIFSAQDVEAIVQIVHAKQFCRGCPLIDVTNSSRVTKKVGGNLDWLDEKVDLSAWTQLDFPYDLTPVMLDDSDFQAAIQPDQSSNCSSALKASGSWESQAASPYSPEFLSPPLSPTHSPPTPTAVVPNVDIFINYDAKHLHNAGASITDRADDPDIASSTNSLSPPLTPSHLDVPLASTVVEVPYALASASASPSYSAGYNSPAGSPVTISETCVATCASPVPSMEEEILSDIKSEPSSPSYLPASRVGSPIDCIGAVSSPVASTSTCAKFSAAGNADILSPVEPSSPESCLSAPSSLPGPEQFAESPLPHASADSEDHDLHDGGDDPMDADFAPEASGSDSESAHDSAAEEPPRKRKRTVKRRPRAKADVSSRRERKRLQNKDAATRYRQKKKQEVSKFEEELEELTATNVNLNHEAQRISNEISYLKGLMRDLFRAKGLIK</sequence>
<evidence type="ECO:0000313" key="14">
    <source>
        <dbReference type="EMBL" id="KAH8037243.1"/>
    </source>
</evidence>
<evidence type="ECO:0000256" key="8">
    <source>
        <dbReference type="ARBA" id="ARBA00023163"/>
    </source>
</evidence>
<evidence type="ECO:0008006" key="16">
    <source>
        <dbReference type="Google" id="ProtNLM"/>
    </source>
</evidence>
<dbReference type="SUPFAM" id="SSF57716">
    <property type="entry name" value="Glucocorticoid receptor-like (DNA-binding domain)"/>
    <property type="match status" value="1"/>
</dbReference>
<gene>
    <name evidence="14" type="ORF">HPB51_009686</name>
</gene>
<feature type="region of interest" description="Disordered" evidence="11">
    <location>
        <begin position="499"/>
        <end position="613"/>
    </location>
</feature>
<dbReference type="VEuPathDB" id="VectorBase:LOC119180167"/>
<dbReference type="CDD" id="cd14692">
    <property type="entry name" value="bZIP_ATF4"/>
    <property type="match status" value="1"/>
</dbReference>
<dbReference type="InterPro" id="IPR004827">
    <property type="entry name" value="bZIP"/>
</dbReference>
<dbReference type="SMART" id="SM00980">
    <property type="entry name" value="THAP"/>
    <property type="match status" value="1"/>
</dbReference>
<name>A0A9J6ERU8_RHIMP</name>
<dbReference type="InterPro" id="IPR046347">
    <property type="entry name" value="bZIP_sf"/>
</dbReference>
<keyword evidence="6" id="KW-0805">Transcription regulation</keyword>
<feature type="domain" description="BZIP" evidence="12">
    <location>
        <begin position="588"/>
        <end position="651"/>
    </location>
</feature>
<evidence type="ECO:0000256" key="3">
    <source>
        <dbReference type="ARBA" id="ARBA00022723"/>
    </source>
</evidence>
<protein>
    <recommendedName>
        <fullName evidence="16">BZIP domain-containing protein</fullName>
    </recommendedName>
</protein>
<keyword evidence="7 10" id="KW-0238">DNA-binding</keyword>
<dbReference type="GO" id="GO:0001228">
    <property type="term" value="F:DNA-binding transcription activator activity, RNA polymerase II-specific"/>
    <property type="evidence" value="ECO:0007669"/>
    <property type="project" value="TreeGrafter"/>
</dbReference>